<reference evidence="2 3" key="1">
    <citation type="submission" date="2019-08" db="EMBL/GenBank/DDBJ databases">
        <title>Microbe sample from Colwellia echini.</title>
        <authorList>
            <person name="Christiansen L."/>
            <person name="Pathiraja D."/>
            <person name="Schultz-Johansen M."/>
            <person name="Choi I.-G."/>
            <person name="Stougaard P."/>
        </authorList>
    </citation>
    <scope>NUCLEOTIDE SEQUENCE [LARGE SCALE GENOMIC DNA]</scope>
    <source>
        <strain evidence="2 3">A3</strain>
    </source>
</reference>
<feature type="signal peptide" evidence="1">
    <location>
        <begin position="1"/>
        <end position="23"/>
    </location>
</feature>
<evidence type="ECO:0000313" key="2">
    <source>
        <dbReference type="EMBL" id="TYK66679.1"/>
    </source>
</evidence>
<name>A0ABY3MZP0_9GAMM</name>
<evidence type="ECO:0000256" key="1">
    <source>
        <dbReference type="SAM" id="SignalP"/>
    </source>
</evidence>
<dbReference type="Proteomes" id="UP000815846">
    <property type="component" value="Unassembled WGS sequence"/>
</dbReference>
<accession>A0ABY3MZP0</accession>
<keyword evidence="3" id="KW-1185">Reference proteome</keyword>
<evidence type="ECO:0008006" key="4">
    <source>
        <dbReference type="Google" id="ProtNLM"/>
    </source>
</evidence>
<protein>
    <recommendedName>
        <fullName evidence="4">Lipoprotein</fullName>
    </recommendedName>
</protein>
<proteinExistence type="predicted"/>
<feature type="chain" id="PRO_5046799964" description="Lipoprotein" evidence="1">
    <location>
        <begin position="24"/>
        <end position="104"/>
    </location>
</feature>
<evidence type="ECO:0000313" key="3">
    <source>
        <dbReference type="Proteomes" id="UP000815846"/>
    </source>
</evidence>
<organism evidence="2 3">
    <name type="scientific">Colwellia echini</name>
    <dbReference type="NCBI Taxonomy" id="1982103"/>
    <lineage>
        <taxon>Bacteria</taxon>
        <taxon>Pseudomonadati</taxon>
        <taxon>Pseudomonadota</taxon>
        <taxon>Gammaproteobacteria</taxon>
        <taxon>Alteromonadales</taxon>
        <taxon>Colwelliaceae</taxon>
        <taxon>Colwellia</taxon>
    </lineage>
</organism>
<gene>
    <name evidence="2" type="ORF">CWS31_004930</name>
</gene>
<sequence>MNLQKTLLISLLLTLLCSCVVVPKVESKYNETCKTREKKIVLSLKGDWEPSEMECANKQECKDDFIGENILGFITLPVSAIVSGSIAVVGNTVLWFRELGQCDN</sequence>
<dbReference type="RefSeq" id="WP_101344761.1">
    <property type="nucleotide sequence ID" value="NZ_PJAI02000003.1"/>
</dbReference>
<keyword evidence="1" id="KW-0732">Signal</keyword>
<dbReference type="EMBL" id="PJAI02000003">
    <property type="protein sequence ID" value="TYK66679.1"/>
    <property type="molecule type" value="Genomic_DNA"/>
</dbReference>
<dbReference type="PROSITE" id="PS51257">
    <property type="entry name" value="PROKAR_LIPOPROTEIN"/>
    <property type="match status" value="1"/>
</dbReference>
<comment type="caution">
    <text evidence="2">The sequence shown here is derived from an EMBL/GenBank/DDBJ whole genome shotgun (WGS) entry which is preliminary data.</text>
</comment>